<dbReference type="Proteomes" id="UP000095081">
    <property type="component" value="Unassembled WGS sequence"/>
</dbReference>
<keyword evidence="3" id="KW-1185">Reference proteome</keyword>
<dbReference type="Proteomes" id="UP000240571">
    <property type="component" value="Unassembled WGS sequence"/>
</dbReference>
<organism evidence="2 4">
    <name type="scientific">Pseudomonas aylmerensis</name>
    <dbReference type="NCBI Taxonomy" id="1869229"/>
    <lineage>
        <taxon>Bacteria</taxon>
        <taxon>Pseudomonadati</taxon>
        <taxon>Pseudomonadota</taxon>
        <taxon>Gammaproteobacteria</taxon>
        <taxon>Pseudomonadales</taxon>
        <taxon>Pseudomonadaceae</taxon>
        <taxon>Pseudomonas</taxon>
    </lineage>
</organism>
<evidence type="ECO:0000313" key="2">
    <source>
        <dbReference type="EMBL" id="PTC24693.1"/>
    </source>
</evidence>
<dbReference type="EMBL" id="MAUE01000025">
    <property type="protein sequence ID" value="OCW24775.1"/>
    <property type="molecule type" value="Genomic_DNA"/>
</dbReference>
<reference evidence="1 3" key="1">
    <citation type="submission" date="2016-06" db="EMBL/GenBank/DDBJ databases">
        <title>Draft genome sequence of Pseudomonas sp. S1E40, a novel strain antagonistic activity to fungal plant pathogen.</title>
        <authorList>
            <person name="Tambong J.T."/>
            <person name="Tchagang C."/>
            <person name="Xu R."/>
        </authorList>
    </citation>
    <scope>NUCLEOTIDE SEQUENCE [LARGE SCALE GENOMIC DNA]</scope>
    <source>
        <strain evidence="1 3">S1E40</strain>
    </source>
</reference>
<gene>
    <name evidence="1" type="ORF">BBG20_16980</name>
    <name evidence="2" type="ORF">C9382_27020</name>
</gene>
<name>A0A2T4FMQ4_9PSED</name>
<evidence type="ECO:0000313" key="1">
    <source>
        <dbReference type="EMBL" id="OCW24775.1"/>
    </source>
</evidence>
<reference evidence="2 4" key="2">
    <citation type="submission" date="2018-03" db="EMBL/GenBank/DDBJ databases">
        <title>Diversity of bacteria associated with corn roots inoculated with woodland soils in Canada, and Description of Pseudomonas aylmerense sp. nov.</title>
        <authorList>
            <person name="Tambong J.T."/>
            <person name="Xu R."/>
            <person name="Tchagang C."/>
        </authorList>
    </citation>
    <scope>NUCLEOTIDE SEQUENCE [LARGE SCALE GENOMIC DNA]</scope>
    <source>
        <strain evidence="2 4">S1E44</strain>
    </source>
</reference>
<dbReference type="AlphaFoldDB" id="A0A2T4FMQ4"/>
<dbReference type="CDD" id="cd20495">
    <property type="entry name" value="C58_PaToxP-like"/>
    <property type="match status" value="1"/>
</dbReference>
<proteinExistence type="predicted"/>
<evidence type="ECO:0000313" key="4">
    <source>
        <dbReference type="Proteomes" id="UP000240571"/>
    </source>
</evidence>
<evidence type="ECO:0000313" key="3">
    <source>
        <dbReference type="Proteomes" id="UP000095081"/>
    </source>
</evidence>
<comment type="caution">
    <text evidence="2">The sequence shown here is derived from an EMBL/GenBank/DDBJ whole genome shotgun (WGS) entry which is preliminary data.</text>
</comment>
<sequence>MQEPAQALQTLLKSPKAQAIGQAVQDGLNGIATPTSLGDYVMAAINIGLDRESVEQPRRQSVAGFDLGQEAYWGMPAATVVDGLSRHLVTAGRVTQAEAKLATHVLLARVAPQLLVQDIPGSVVNGSQAWVNFCRAVAKIEAIAPGTASQMSYGHVMSAAQALNDPPDHITQALLLDWGVINGLVARKEDALYTPQEVETVRTAFNQQINERTTASELLGASIPSRKAIALEKLKQQFGEGLPFEEKCLTTVSDDKSKQLDGKHSMLDMAMMGINVRWKTDDSRIPIDAINERPRLNVNGEFLGQYETAVDSLEKGVKTQIRHLISELPLEDRKNLELGKIDLYQKNQYVIDTGFINPPVFRSRRNELLIKTQRMVDGKPQVCVYEVDILNSRIIKRSEAAITRGDQRNSNIQTRIEKFIPDDHDRQAPEKTPVDSAPVPLSFTSARTHYLADAFFKHLDIGGHDQRTQAFGTTTLDQQKAGGERVKEFFLNLIPLRSAIVNFRQGDYESGLIDLGLDAFGLLTAGYGAGAKVAKVASTGASTAVKAAHAGRIIGGALISALNPLSGAKGLAIGTAALATQGARMFSHSGQWLINKVRGASGSYDLLKAANKEYGAAALGSYKVAEGSVDGVAVHRNGNWYAYNPLKQEAFGAPLQHFTPLNGRPGPIDAGAPIGPHHEGFKNNLERAQWPHNRADFNRGFESGDVTRLRDYYPDISAQGLIELISKPGRTAEEIGMLAKEIKSKAIENAQYASHLLNCDVDAPGVRLFPASQTHYHAHVDPASRGECAAMANTMALAIEHGKEDVFLTNLYRAADAPLTPESQTFIKTLRTFQDVVGDKKSFHLDQTVTKCTAAQIIEDLTNSPTSKTLRIGEKDHGLLAGIKVKNGETEWFFYDPDAGLVKFQTLQSMQEGLDKALSSGLTAVTRRPYGKKHGTLTYNVSEFQARDLAADKVDGAAVAQLMTPL</sequence>
<protein>
    <recommendedName>
        <fullName evidence="5">Peptidase C58 YopT-type domain-containing protein</fullName>
    </recommendedName>
</protein>
<accession>A0A2T4FMQ4</accession>
<evidence type="ECO:0008006" key="5">
    <source>
        <dbReference type="Google" id="ProtNLM"/>
    </source>
</evidence>
<dbReference type="EMBL" id="PYWW01000055">
    <property type="protein sequence ID" value="PTC24693.1"/>
    <property type="molecule type" value="Genomic_DNA"/>
</dbReference>